<name>A0A516GGM2_9LACT</name>
<dbReference type="InterPro" id="IPR016181">
    <property type="entry name" value="Acyl_CoA_acyltransferase"/>
</dbReference>
<organism evidence="2 3">
    <name type="scientific">Dolosigranulum pigrum</name>
    <dbReference type="NCBI Taxonomy" id="29394"/>
    <lineage>
        <taxon>Bacteria</taxon>
        <taxon>Bacillati</taxon>
        <taxon>Bacillota</taxon>
        <taxon>Bacilli</taxon>
        <taxon>Lactobacillales</taxon>
        <taxon>Carnobacteriaceae</taxon>
        <taxon>Dolosigranulum</taxon>
    </lineage>
</organism>
<dbReference type="GO" id="GO:0016747">
    <property type="term" value="F:acyltransferase activity, transferring groups other than amino-acyl groups"/>
    <property type="evidence" value="ECO:0007669"/>
    <property type="project" value="InterPro"/>
</dbReference>
<accession>A0A516GGM2</accession>
<gene>
    <name evidence="2" type="ORF">FNV33_00845</name>
</gene>
<dbReference type="InterPro" id="IPR000182">
    <property type="entry name" value="GNAT_dom"/>
</dbReference>
<feature type="domain" description="N-acetyltransferase" evidence="1">
    <location>
        <begin position="1"/>
        <end position="155"/>
    </location>
</feature>
<protein>
    <submittedName>
        <fullName evidence="2">GNAT family N-acetyltransferase</fullName>
    </submittedName>
</protein>
<dbReference type="Pfam" id="PF13508">
    <property type="entry name" value="Acetyltransf_7"/>
    <property type="match status" value="1"/>
</dbReference>
<dbReference type="SUPFAM" id="SSF55729">
    <property type="entry name" value="Acyl-CoA N-acyltransferases (Nat)"/>
    <property type="match status" value="1"/>
</dbReference>
<dbReference type="RefSeq" id="WP_143333010.1">
    <property type="nucleotide sequence ID" value="NZ_CP041626.1"/>
</dbReference>
<dbReference type="Proteomes" id="UP000315953">
    <property type="component" value="Chromosome"/>
</dbReference>
<reference evidence="2 3" key="1">
    <citation type="submission" date="2019-07" db="EMBL/GenBank/DDBJ databases">
        <title>Genome assembly of a nasal isolate of Dolosigranulum pigrum from a chronic sinusitis patient.</title>
        <authorList>
            <person name="Baig S."/>
            <person name="Overballe-Petersen S."/>
            <person name="Kaspar U."/>
            <person name="Rendboe A."/>
            <person name="de Man T."/>
            <person name="Liu C."/>
            <person name="Price L.B."/>
            <person name="Stegger M."/>
            <person name="Becker K."/>
            <person name="Skytt Andersen P."/>
        </authorList>
    </citation>
    <scope>NUCLEOTIDE SEQUENCE [LARGE SCALE GENOMIC DNA]</scope>
    <source>
        <strain evidence="2 3">83VPs-KB5</strain>
    </source>
</reference>
<evidence type="ECO:0000313" key="3">
    <source>
        <dbReference type="Proteomes" id="UP000315953"/>
    </source>
</evidence>
<dbReference type="KEGG" id="dpm:FNV33_00845"/>
<evidence type="ECO:0000313" key="2">
    <source>
        <dbReference type="EMBL" id="QDO90673.1"/>
    </source>
</evidence>
<proteinExistence type="predicted"/>
<dbReference type="PROSITE" id="PS51186">
    <property type="entry name" value="GNAT"/>
    <property type="match status" value="1"/>
</dbReference>
<evidence type="ECO:0000259" key="1">
    <source>
        <dbReference type="PROSITE" id="PS51186"/>
    </source>
</evidence>
<dbReference type="PANTHER" id="PTHR43451:SF1">
    <property type="entry name" value="ACETYLTRANSFERASE"/>
    <property type="match status" value="1"/>
</dbReference>
<sequence length="155" mass="18046">MFVRKFEPKDAEKVSELVVTTLRTTNIKDYSLEYIENDVNILQPQNILERANWMHFYVVCDAEKIVGCGAIGPYWDKEDESSLFTIFVLPDYQGKGVGRMIIETLEKDEFFLRAKRVEIPASITATPFYLKMGYNYKNGITLPDEEGLLRLEKYR</sequence>
<dbReference type="EMBL" id="CP041626">
    <property type="protein sequence ID" value="QDO90673.1"/>
    <property type="molecule type" value="Genomic_DNA"/>
</dbReference>
<dbReference type="Gene3D" id="3.40.630.30">
    <property type="match status" value="1"/>
</dbReference>
<keyword evidence="2" id="KW-0808">Transferase</keyword>
<dbReference type="InterPro" id="IPR052564">
    <property type="entry name" value="N-acetyltrans/Recomb-assoc"/>
</dbReference>
<dbReference type="CDD" id="cd04301">
    <property type="entry name" value="NAT_SF"/>
    <property type="match status" value="1"/>
</dbReference>
<dbReference type="AlphaFoldDB" id="A0A516GGM2"/>
<dbReference type="PANTHER" id="PTHR43451">
    <property type="entry name" value="ACETYLTRANSFERASE (GNAT) FAMILY PROTEIN"/>
    <property type="match status" value="1"/>
</dbReference>